<sequence>MVVGVALTVAVANRLR</sequence>
<accession>A0A0E0F4G8</accession>
<proteinExistence type="predicted"/>
<dbReference type="Gramene" id="OMERI11G07900.1">
    <property type="protein sequence ID" value="OMERI11G07900.1"/>
    <property type="gene ID" value="OMERI11G07900"/>
</dbReference>
<keyword evidence="2" id="KW-1185">Reference proteome</keyword>
<dbReference type="AlphaFoldDB" id="A0A0E0F4G8"/>
<evidence type="ECO:0000313" key="2">
    <source>
        <dbReference type="Proteomes" id="UP000008021"/>
    </source>
</evidence>
<protein>
    <submittedName>
        <fullName evidence="1">Uncharacterized protein</fullName>
    </submittedName>
</protein>
<dbReference type="EnsemblPlants" id="OMERI11G07900.1">
    <property type="protein sequence ID" value="OMERI11G07900.1"/>
    <property type="gene ID" value="OMERI11G07900"/>
</dbReference>
<dbReference type="HOGENOM" id="CLU_3433309_0_0_1"/>
<reference evidence="1" key="2">
    <citation type="submission" date="2018-05" db="EMBL/GenBank/DDBJ databases">
        <title>OmerRS3 (Oryza meridionalis Reference Sequence Version 3).</title>
        <authorList>
            <person name="Zhang J."/>
            <person name="Kudrna D."/>
            <person name="Lee S."/>
            <person name="Talag J."/>
            <person name="Welchert J."/>
            <person name="Wing R.A."/>
        </authorList>
    </citation>
    <scope>NUCLEOTIDE SEQUENCE [LARGE SCALE GENOMIC DNA]</scope>
    <source>
        <strain evidence="1">cv. OR44</strain>
    </source>
</reference>
<name>A0A0E0F4G8_9ORYZ</name>
<evidence type="ECO:0000313" key="1">
    <source>
        <dbReference type="EnsemblPlants" id="OMERI11G07900.1"/>
    </source>
</evidence>
<reference evidence="1" key="1">
    <citation type="submission" date="2015-04" db="UniProtKB">
        <authorList>
            <consortium name="EnsemblPlants"/>
        </authorList>
    </citation>
    <scope>IDENTIFICATION</scope>
</reference>
<dbReference type="Proteomes" id="UP000008021">
    <property type="component" value="Chromosome 11"/>
</dbReference>
<organism evidence="1">
    <name type="scientific">Oryza meridionalis</name>
    <dbReference type="NCBI Taxonomy" id="40149"/>
    <lineage>
        <taxon>Eukaryota</taxon>
        <taxon>Viridiplantae</taxon>
        <taxon>Streptophyta</taxon>
        <taxon>Embryophyta</taxon>
        <taxon>Tracheophyta</taxon>
        <taxon>Spermatophyta</taxon>
        <taxon>Magnoliopsida</taxon>
        <taxon>Liliopsida</taxon>
        <taxon>Poales</taxon>
        <taxon>Poaceae</taxon>
        <taxon>BOP clade</taxon>
        <taxon>Oryzoideae</taxon>
        <taxon>Oryzeae</taxon>
        <taxon>Oryzinae</taxon>
        <taxon>Oryza</taxon>
    </lineage>
</organism>